<evidence type="ECO:0000313" key="2">
    <source>
        <dbReference type="Proteomes" id="UP000053051"/>
    </source>
</evidence>
<reference evidence="2" key="2">
    <citation type="submission" date="2016-01" db="EMBL/GenBank/DDBJ databases">
        <title>Diatom-associated endosymboitic cyanobacterium lacks core nitrogen metabolism enzymes.</title>
        <authorList>
            <person name="Hilton J.A."/>
            <person name="Foster R.A."/>
            <person name="Tripp H.J."/>
            <person name="Carter B.J."/>
            <person name="Zehr J.P."/>
            <person name="Villareal T.A."/>
        </authorList>
    </citation>
    <scope>NUCLEOTIDE SEQUENCE [LARGE SCALE GENOMIC DNA]</scope>
    <source>
        <strain evidence="2">HH01</strain>
    </source>
</reference>
<dbReference type="STRING" id="1165094.RINTHH_4490"/>
<dbReference type="AlphaFoldDB" id="M1WQV9"/>
<comment type="caution">
    <text evidence="1">The sequence shown here is derived from an EMBL/GenBank/DDBJ whole genome shotgun (WGS) entry which is preliminary data.</text>
</comment>
<organism evidence="1 2">
    <name type="scientific">Richelia intracellularis HH01</name>
    <dbReference type="NCBI Taxonomy" id="1165094"/>
    <lineage>
        <taxon>Bacteria</taxon>
        <taxon>Bacillati</taxon>
        <taxon>Cyanobacteriota</taxon>
        <taxon>Cyanophyceae</taxon>
        <taxon>Nostocales</taxon>
        <taxon>Nostocaceae</taxon>
        <taxon>Richelia</taxon>
    </lineage>
</organism>
<keyword evidence="2" id="KW-1185">Reference proteome</keyword>
<reference evidence="1 2" key="1">
    <citation type="submission" date="2012-05" db="EMBL/GenBank/DDBJ databases">
        <authorList>
            <person name="Hilton J."/>
        </authorList>
    </citation>
    <scope>NUCLEOTIDE SEQUENCE [LARGE SCALE GENOMIC DNA]</scope>
    <source>
        <strain evidence="1 2">HH01</strain>
    </source>
</reference>
<dbReference type="Gene3D" id="3.30.300.180">
    <property type="match status" value="1"/>
</dbReference>
<sequence length="40" mass="4875">MQIELSQTTFENWIKTFSVEHFDNDCFVTFTPNQFICIWL</sequence>
<evidence type="ECO:0000313" key="1">
    <source>
        <dbReference type="EMBL" id="CCH66604.1"/>
    </source>
</evidence>
<dbReference type="EMBL" id="CAIY01000027">
    <property type="protein sequence ID" value="CCH66604.1"/>
    <property type="molecule type" value="Genomic_DNA"/>
</dbReference>
<dbReference type="RefSeq" id="WP_008232293.1">
    <property type="nucleotide sequence ID" value="NZ_CAIY01000027.1"/>
</dbReference>
<proteinExistence type="predicted"/>
<gene>
    <name evidence="1" type="ORF">RINTHH_4490</name>
</gene>
<dbReference type="Proteomes" id="UP000053051">
    <property type="component" value="Unassembled WGS sequence"/>
</dbReference>
<accession>M1WQV9</accession>
<protein>
    <submittedName>
        <fullName evidence="1">Uncharacterized protein</fullName>
    </submittedName>
</protein>
<dbReference type="InterPro" id="IPR038454">
    <property type="entry name" value="DnaA_N_sf"/>
</dbReference>
<name>M1WQV9_9NOST</name>